<dbReference type="PaxDb" id="522772-Dacet_0530"/>
<reference evidence="1 2" key="1">
    <citation type="journal article" date="2010" name="Stand. Genomic Sci.">
        <title>Complete genome sequence of Denitrovibrio acetiphilus type strain (N2460).</title>
        <authorList>
            <person name="Kiss H."/>
            <person name="Lang E."/>
            <person name="Lapidus A."/>
            <person name="Copeland A."/>
            <person name="Nolan M."/>
            <person name="Glavina Del Rio T."/>
            <person name="Chen F."/>
            <person name="Lucas S."/>
            <person name="Tice H."/>
            <person name="Cheng J.F."/>
            <person name="Han C."/>
            <person name="Goodwin L."/>
            <person name="Pitluck S."/>
            <person name="Liolios K."/>
            <person name="Pati A."/>
            <person name="Ivanova N."/>
            <person name="Mavromatis K."/>
            <person name="Chen A."/>
            <person name="Palaniappan K."/>
            <person name="Land M."/>
            <person name="Hauser L."/>
            <person name="Chang Y.J."/>
            <person name="Jeffries C.D."/>
            <person name="Detter J.C."/>
            <person name="Brettin T."/>
            <person name="Spring S."/>
            <person name="Rohde M."/>
            <person name="Goker M."/>
            <person name="Woyke T."/>
            <person name="Bristow J."/>
            <person name="Eisen J.A."/>
            <person name="Markowitz V."/>
            <person name="Hugenholtz P."/>
            <person name="Kyrpides N.C."/>
            <person name="Klenk H.P."/>
        </authorList>
    </citation>
    <scope>NUCLEOTIDE SEQUENCE [LARGE SCALE GENOMIC DNA]</scope>
    <source>
        <strain evidence="2">DSM 12809 / NBRC 114555 / N2460</strain>
    </source>
</reference>
<dbReference type="InParanoid" id="D4H417"/>
<dbReference type="RefSeq" id="WP_013009872.1">
    <property type="nucleotide sequence ID" value="NC_013943.1"/>
</dbReference>
<sequence length="78" mass="9203">MNEKRPIVINEIYEAPKPDFMTKQRLSEELCRSTDYIDDLIKRGSLKEEIHFTRAGRTLTFYYPQIKKDLAPKLAEVV</sequence>
<evidence type="ECO:0000313" key="2">
    <source>
        <dbReference type="Proteomes" id="UP000002012"/>
    </source>
</evidence>
<proteinExistence type="predicted"/>
<dbReference type="Proteomes" id="UP000002012">
    <property type="component" value="Chromosome"/>
</dbReference>
<accession>D4H417</accession>
<evidence type="ECO:0000313" key="1">
    <source>
        <dbReference type="EMBL" id="ADD67328.1"/>
    </source>
</evidence>
<dbReference type="STRING" id="522772.Dacet_0530"/>
<organism evidence="1 2">
    <name type="scientific">Denitrovibrio acetiphilus (strain DSM 12809 / NBRC 114555 / N2460)</name>
    <dbReference type="NCBI Taxonomy" id="522772"/>
    <lineage>
        <taxon>Bacteria</taxon>
        <taxon>Pseudomonadati</taxon>
        <taxon>Deferribacterota</taxon>
        <taxon>Deferribacteres</taxon>
        <taxon>Deferribacterales</taxon>
        <taxon>Geovibrionaceae</taxon>
        <taxon>Denitrovibrio</taxon>
    </lineage>
</organism>
<gene>
    <name evidence="1" type="ordered locus">Dacet_0530</name>
</gene>
<dbReference type="KEGG" id="dap:Dacet_0530"/>
<name>D4H417_DENA2</name>
<dbReference type="AlphaFoldDB" id="D4H417"/>
<keyword evidence="2" id="KW-1185">Reference proteome</keyword>
<dbReference type="EMBL" id="CP001968">
    <property type="protein sequence ID" value="ADD67328.1"/>
    <property type="molecule type" value="Genomic_DNA"/>
</dbReference>
<protein>
    <submittedName>
        <fullName evidence="1">Uncharacterized protein</fullName>
    </submittedName>
</protein>
<dbReference type="HOGENOM" id="CLU_2616182_0_0_0"/>